<sequence>MKCVFWSIINAFRWSLLPTPGGAAGSRERENVAAAINCDESVRFSQVTAVANRWIFDFWFVSLCRRFKDGQFDEFNETGRQLAQASLKHLSASYRCQRPVFKRVMLLSDVQFEEEADVMPLMSAAKMWPDLKSTVKDKSLSKNITQLLVVQVIASTHFWGTRPDFKLYFLRIIYFNIIIFQQNLIVKLTTIVTRRETYHPFLMSFSFSRLLETIKSYLDAYLEKNPSDYLLKVQDRSQCAGKPFEFNYPARQMYRAAFDKGPNPHLSVAPKIIAN</sequence>
<organism evidence="2 3">
    <name type="scientific">Gasterosteus aculeatus aculeatus</name>
    <name type="common">three-spined stickleback</name>
    <dbReference type="NCBI Taxonomy" id="481459"/>
    <lineage>
        <taxon>Eukaryota</taxon>
        <taxon>Metazoa</taxon>
        <taxon>Chordata</taxon>
        <taxon>Craniata</taxon>
        <taxon>Vertebrata</taxon>
        <taxon>Euteleostomi</taxon>
        <taxon>Actinopterygii</taxon>
        <taxon>Neopterygii</taxon>
        <taxon>Teleostei</taxon>
        <taxon>Neoteleostei</taxon>
        <taxon>Acanthomorphata</taxon>
        <taxon>Eupercaria</taxon>
        <taxon>Perciformes</taxon>
        <taxon>Cottioidei</taxon>
        <taxon>Gasterosteales</taxon>
        <taxon>Gasterosteidae</taxon>
        <taxon>Gasterosteus</taxon>
    </lineage>
</organism>
<dbReference type="AlphaFoldDB" id="A0AAQ4NNN9"/>
<dbReference type="InterPro" id="IPR036507">
    <property type="entry name" value="Telomere_rpt-bd_fac_dimer_sf"/>
</dbReference>
<feature type="chain" id="PRO_5042813595" evidence="1">
    <location>
        <begin position="25"/>
        <end position="275"/>
    </location>
</feature>
<name>A0AAQ4NNN9_GASAC</name>
<accession>A0AAQ4NNN9</accession>
<dbReference type="Gene3D" id="1.25.40.210">
    <property type="entry name" value="Telomere repeat-binding factor, dimerisation domain"/>
    <property type="match status" value="1"/>
</dbReference>
<dbReference type="Ensembl" id="ENSGACT00000034107.1">
    <property type="protein sequence ID" value="ENSGACP00000028200.1"/>
    <property type="gene ID" value="ENSGACG00000032429.1"/>
</dbReference>
<proteinExistence type="predicted"/>
<dbReference type="GeneTree" id="ENSGT00940000174545"/>
<reference evidence="2" key="3">
    <citation type="submission" date="2025-09" db="UniProtKB">
        <authorList>
            <consortium name="Ensembl"/>
        </authorList>
    </citation>
    <scope>IDENTIFICATION</scope>
</reference>
<evidence type="ECO:0000256" key="1">
    <source>
        <dbReference type="SAM" id="SignalP"/>
    </source>
</evidence>
<protein>
    <submittedName>
        <fullName evidence="2">Uncharacterized protein</fullName>
    </submittedName>
</protein>
<reference evidence="2" key="2">
    <citation type="submission" date="2025-08" db="UniProtKB">
        <authorList>
            <consortium name="Ensembl"/>
        </authorList>
    </citation>
    <scope>IDENTIFICATION</scope>
</reference>
<evidence type="ECO:0000313" key="2">
    <source>
        <dbReference type="Ensembl" id="ENSGACP00000028200.1"/>
    </source>
</evidence>
<keyword evidence="3" id="KW-1185">Reference proteome</keyword>
<dbReference type="SUPFAM" id="SSF63600">
    <property type="entry name" value="Telomeric repeat binding factor (TRF) dimerisation domain"/>
    <property type="match status" value="1"/>
</dbReference>
<evidence type="ECO:0000313" key="3">
    <source>
        <dbReference type="Proteomes" id="UP000007635"/>
    </source>
</evidence>
<feature type="signal peptide" evidence="1">
    <location>
        <begin position="1"/>
        <end position="24"/>
    </location>
</feature>
<keyword evidence="1" id="KW-0732">Signal</keyword>
<dbReference type="Proteomes" id="UP000007635">
    <property type="component" value="Chromosome XXI"/>
</dbReference>
<reference evidence="2 3" key="1">
    <citation type="journal article" date="2021" name="G3 (Bethesda)">
        <title>Improved contiguity of the threespine stickleback genome using long-read sequencing.</title>
        <authorList>
            <person name="Nath S."/>
            <person name="Shaw D.E."/>
            <person name="White M.A."/>
        </authorList>
    </citation>
    <scope>NUCLEOTIDE SEQUENCE [LARGE SCALE GENOMIC DNA]</scope>
    <source>
        <strain evidence="2 3">Lake Benthic</strain>
    </source>
</reference>